<dbReference type="Proteomes" id="UP000078447">
    <property type="component" value="Unassembled WGS sequence"/>
</dbReference>
<proteinExistence type="predicted"/>
<keyword evidence="2" id="KW-1185">Reference proteome</keyword>
<protein>
    <submittedName>
        <fullName evidence="1">N-acetylglucosamine-6-phosphate deacetylase</fullName>
    </submittedName>
</protein>
<organism evidence="1 2">
    <name type="scientific">Exiguobacterium undae</name>
    <dbReference type="NCBI Taxonomy" id="169177"/>
    <lineage>
        <taxon>Bacteria</taxon>
        <taxon>Bacillati</taxon>
        <taxon>Bacillota</taxon>
        <taxon>Bacilli</taxon>
        <taxon>Bacillales</taxon>
        <taxon>Bacillales Family XII. Incertae Sedis</taxon>
        <taxon>Exiguobacterium</taxon>
    </lineage>
</organism>
<evidence type="ECO:0000313" key="1">
    <source>
        <dbReference type="EMBL" id="OAN10123.1"/>
    </source>
</evidence>
<sequence>MSNIKFNSPSLLEVDATMHLAKIQFENGNWKRYEILGEGQYKKSGSYLVPSLPVEFHCHGIGDYDFSNLDELDLERVNVLAEEEGIYCVPSIFLPHHQLDLFILMMNDFAVKKSNGKLSNILGISLEGPLLASFAGTPAKGNWAPTKEEWSMIASCGNLGLIYTVLSPDTMTKDSYLKEQITDDHPSIEWIVKTLVENGIKPALGHFQKNDPIHTSELIKQVIKIAKDTNRFMDSTPVITDHLFNDMPLNFKHTWRTSEERKVRLQELYESEIQGWSLDNICEKVGQVPGTLIKAAAAGDITICMNFDSEHVDLEIVRKVVELIGTSNIIAMTDRIDTDVMCGQELKKNGENNLWYQGKGYVAAGSYTIDRLMHNIRSIGFNESDIWNLTSFTPLREAHHLNQLKSQEIVPFSFVDETKTRTHLTTTNPDLLFI</sequence>
<gene>
    <name evidence="1" type="ORF">A3783_15275</name>
</gene>
<dbReference type="InterPro" id="IPR032466">
    <property type="entry name" value="Metal_Hydrolase"/>
</dbReference>
<comment type="caution">
    <text evidence="1">The sequence shown here is derived from an EMBL/GenBank/DDBJ whole genome shotgun (WGS) entry which is preliminary data.</text>
</comment>
<dbReference type="Gene3D" id="3.20.20.140">
    <property type="entry name" value="Metal-dependent hydrolases"/>
    <property type="match status" value="1"/>
</dbReference>
<dbReference type="EMBL" id="LVVL01000019">
    <property type="protein sequence ID" value="OAN10123.1"/>
    <property type="molecule type" value="Genomic_DNA"/>
</dbReference>
<name>A0ABX2V4Y1_9BACL</name>
<dbReference type="RefSeq" id="WP_028105272.1">
    <property type="nucleotide sequence ID" value="NZ_LVVL01000019.1"/>
</dbReference>
<accession>A0ABX2V4Y1</accession>
<dbReference type="SUPFAM" id="SSF51556">
    <property type="entry name" value="Metallo-dependent hydrolases"/>
    <property type="match status" value="1"/>
</dbReference>
<evidence type="ECO:0000313" key="2">
    <source>
        <dbReference type="Proteomes" id="UP000078447"/>
    </source>
</evidence>
<reference evidence="1 2" key="1">
    <citation type="submission" date="2016-03" db="EMBL/GenBank/DDBJ databases">
        <authorList>
            <person name="Cho S.-Y."/>
            <person name="Lim S."/>
            <person name="Kim H."/>
            <person name="Soh E.H."/>
            <person name="Moon J.S."/>
        </authorList>
    </citation>
    <scope>NUCLEOTIDE SEQUENCE [LARGE SCALE GENOMIC DNA]</scope>
    <source>
        <strain evidence="1 2">KCTC 3810</strain>
    </source>
</reference>